<dbReference type="Proteomes" id="UP001162164">
    <property type="component" value="Unassembled WGS sequence"/>
</dbReference>
<keyword evidence="2" id="KW-1185">Reference proteome</keyword>
<sequence>MTKQNTYMVFHCIALGQGKSGYDLFTYATLNSQYAATVLIFSIKDSAKAILKRFLGDLFVKISEWATSIFFKSNHDNGDKK</sequence>
<evidence type="ECO:0000313" key="1">
    <source>
        <dbReference type="EMBL" id="KAJ8964187.1"/>
    </source>
</evidence>
<proteinExistence type="predicted"/>
<protein>
    <submittedName>
        <fullName evidence="1">Uncharacterized protein</fullName>
    </submittedName>
</protein>
<organism evidence="1 2">
    <name type="scientific">Molorchus minor</name>
    <dbReference type="NCBI Taxonomy" id="1323400"/>
    <lineage>
        <taxon>Eukaryota</taxon>
        <taxon>Metazoa</taxon>
        <taxon>Ecdysozoa</taxon>
        <taxon>Arthropoda</taxon>
        <taxon>Hexapoda</taxon>
        <taxon>Insecta</taxon>
        <taxon>Pterygota</taxon>
        <taxon>Neoptera</taxon>
        <taxon>Endopterygota</taxon>
        <taxon>Coleoptera</taxon>
        <taxon>Polyphaga</taxon>
        <taxon>Cucujiformia</taxon>
        <taxon>Chrysomeloidea</taxon>
        <taxon>Cerambycidae</taxon>
        <taxon>Lamiinae</taxon>
        <taxon>Monochamini</taxon>
        <taxon>Molorchus</taxon>
    </lineage>
</organism>
<comment type="caution">
    <text evidence="1">The sequence shown here is derived from an EMBL/GenBank/DDBJ whole genome shotgun (WGS) entry which is preliminary data.</text>
</comment>
<reference evidence="1" key="1">
    <citation type="journal article" date="2023" name="Insect Mol. Biol.">
        <title>Genome sequencing provides insights into the evolution of gene families encoding plant cell wall-degrading enzymes in longhorned beetles.</title>
        <authorList>
            <person name="Shin N.R."/>
            <person name="Okamura Y."/>
            <person name="Kirsch R."/>
            <person name="Pauchet Y."/>
        </authorList>
    </citation>
    <scope>NUCLEOTIDE SEQUENCE</scope>
    <source>
        <strain evidence="1">MMC_N1</strain>
    </source>
</reference>
<accession>A0ABQ9ISJ9</accession>
<dbReference type="EMBL" id="JAPWTJ010002876">
    <property type="protein sequence ID" value="KAJ8964187.1"/>
    <property type="molecule type" value="Genomic_DNA"/>
</dbReference>
<gene>
    <name evidence="1" type="ORF">NQ317_013601</name>
</gene>
<evidence type="ECO:0000313" key="2">
    <source>
        <dbReference type="Proteomes" id="UP001162164"/>
    </source>
</evidence>
<name>A0ABQ9ISJ9_9CUCU</name>